<evidence type="ECO:0000313" key="3">
    <source>
        <dbReference type="Proteomes" id="UP000305929"/>
    </source>
</evidence>
<accession>A0A4U5WBX8</accession>
<name>A0A4U5WBX8_STRLS</name>
<protein>
    <submittedName>
        <fullName evidence="2">Uncharacterized protein</fullName>
    </submittedName>
</protein>
<dbReference type="AlphaFoldDB" id="A0A4U5WBX8"/>
<evidence type="ECO:0000256" key="1">
    <source>
        <dbReference type="SAM" id="Phobius"/>
    </source>
</evidence>
<dbReference type="RefSeq" id="WP_137304902.1">
    <property type="nucleotide sequence ID" value="NZ_SZNQ01000001.1"/>
</dbReference>
<sequence length="179" mass="20263">MEVLKRRLERSLAAQSLLAFVLALGITALFRRDEHPAVWVVHAAFYTAASVGAATWQRRRLARSVGTDTAGLSDLSRRIRRRDVPADPQERAAMRRLVAECLGKMERARRWLPYYLALLGLIGAGMLVLGAIQGSWVWPVVFALGVAGFSAGFLWMRRRSRERLRFMRDALRQEDARVS</sequence>
<comment type="caution">
    <text evidence="2">The sequence shown here is derived from an EMBL/GenBank/DDBJ whole genome shotgun (WGS) entry which is preliminary data.</text>
</comment>
<keyword evidence="3" id="KW-1185">Reference proteome</keyword>
<feature type="transmembrane region" description="Helical" evidence="1">
    <location>
        <begin position="12"/>
        <end position="30"/>
    </location>
</feature>
<dbReference type="Proteomes" id="UP000305929">
    <property type="component" value="Unassembled WGS sequence"/>
</dbReference>
<gene>
    <name evidence="2" type="ORF">E4U91_01890</name>
</gene>
<proteinExistence type="predicted"/>
<keyword evidence="1" id="KW-1133">Transmembrane helix</keyword>
<keyword evidence="1" id="KW-0472">Membrane</keyword>
<organism evidence="2 3">
    <name type="scientific">Streptomyces lasalocidi</name>
    <name type="common">Streptomyces lasaliensis</name>
    <dbReference type="NCBI Taxonomy" id="324833"/>
    <lineage>
        <taxon>Bacteria</taxon>
        <taxon>Bacillati</taxon>
        <taxon>Actinomycetota</taxon>
        <taxon>Actinomycetes</taxon>
        <taxon>Kitasatosporales</taxon>
        <taxon>Streptomycetaceae</taxon>
        <taxon>Streptomyces</taxon>
    </lineage>
</organism>
<feature type="transmembrane region" description="Helical" evidence="1">
    <location>
        <begin position="136"/>
        <end position="156"/>
    </location>
</feature>
<dbReference type="EMBL" id="SZNQ01000001">
    <property type="protein sequence ID" value="TKS98999.1"/>
    <property type="molecule type" value="Genomic_DNA"/>
</dbReference>
<evidence type="ECO:0000313" key="2">
    <source>
        <dbReference type="EMBL" id="TKS98999.1"/>
    </source>
</evidence>
<reference evidence="2 3" key="1">
    <citation type="submission" date="2019-04" db="EMBL/GenBank/DDBJ databases">
        <title>Streptomyces lasaliensis sp. nov., an Actinomycete isolated from soil which produces the polyether antibiotic lasalocid.</title>
        <authorList>
            <person name="Erwin G."/>
            <person name="Haber C."/>
        </authorList>
    </citation>
    <scope>NUCLEOTIDE SEQUENCE [LARGE SCALE GENOMIC DNA]</scope>
    <source>
        <strain evidence="2 3">X-537</strain>
    </source>
</reference>
<keyword evidence="1" id="KW-0812">Transmembrane</keyword>
<dbReference type="OrthoDB" id="4208347at2"/>
<feature type="transmembrane region" description="Helical" evidence="1">
    <location>
        <begin position="36"/>
        <end position="56"/>
    </location>
</feature>
<feature type="transmembrane region" description="Helical" evidence="1">
    <location>
        <begin position="112"/>
        <end position="130"/>
    </location>
</feature>